<gene>
    <name evidence="2" type="ORF">SPAR_22012</name>
</gene>
<reference evidence="2 3" key="1">
    <citation type="submission" date="2013-05" db="EMBL/GenBank/DDBJ databases">
        <title>Genome sequence of Streptomyces sparsogenes DSM 40356.</title>
        <authorList>
            <person name="Coyne S."/>
            <person name="Seebeck F.P."/>
        </authorList>
    </citation>
    <scope>NUCLEOTIDE SEQUENCE [LARGE SCALE GENOMIC DNA]</scope>
    <source>
        <strain evidence="2 3">DSM 40356</strain>
    </source>
</reference>
<evidence type="ECO:0000313" key="2">
    <source>
        <dbReference type="EMBL" id="OMI37255.1"/>
    </source>
</evidence>
<evidence type="ECO:0000313" key="3">
    <source>
        <dbReference type="Proteomes" id="UP000186168"/>
    </source>
</evidence>
<evidence type="ECO:0008006" key="4">
    <source>
        <dbReference type="Google" id="ProtNLM"/>
    </source>
</evidence>
<accession>A0A1R1SG31</accession>
<name>A0A1R1SG31_9ACTN</name>
<dbReference type="RefSeq" id="WP_141712940.1">
    <property type="nucleotide sequence ID" value="NZ_ASQP01000306.1"/>
</dbReference>
<keyword evidence="3" id="KW-1185">Reference proteome</keyword>
<dbReference type="AlphaFoldDB" id="A0A1R1SG31"/>
<sequence>MRTRVRLTGVVMGAALLAGGAATAAQAAPAPAETATGSCSPVISRPGGPVAQCQTLRDCEQTAEDLGYEEWVCQRSSSSDWWNLYVWP</sequence>
<dbReference type="GeneID" id="96741220"/>
<protein>
    <recommendedName>
        <fullName evidence="4">Secreted protein</fullName>
    </recommendedName>
</protein>
<comment type="caution">
    <text evidence="2">The sequence shown here is derived from an EMBL/GenBank/DDBJ whole genome shotgun (WGS) entry which is preliminary data.</text>
</comment>
<feature type="chain" id="PRO_5012909888" description="Secreted protein" evidence="1">
    <location>
        <begin position="28"/>
        <end position="88"/>
    </location>
</feature>
<dbReference type="Proteomes" id="UP000186168">
    <property type="component" value="Unassembled WGS sequence"/>
</dbReference>
<organism evidence="2 3">
    <name type="scientific">Streptomyces sparsogenes DSM 40356</name>
    <dbReference type="NCBI Taxonomy" id="1331668"/>
    <lineage>
        <taxon>Bacteria</taxon>
        <taxon>Bacillati</taxon>
        <taxon>Actinomycetota</taxon>
        <taxon>Actinomycetes</taxon>
        <taxon>Kitasatosporales</taxon>
        <taxon>Streptomycetaceae</taxon>
        <taxon>Streptomyces</taxon>
    </lineage>
</organism>
<dbReference type="EMBL" id="ASQP01000306">
    <property type="protein sequence ID" value="OMI37255.1"/>
    <property type="molecule type" value="Genomic_DNA"/>
</dbReference>
<evidence type="ECO:0000256" key="1">
    <source>
        <dbReference type="SAM" id="SignalP"/>
    </source>
</evidence>
<feature type="signal peptide" evidence="1">
    <location>
        <begin position="1"/>
        <end position="27"/>
    </location>
</feature>
<proteinExistence type="predicted"/>
<keyword evidence="1" id="KW-0732">Signal</keyword>